<evidence type="ECO:0000256" key="5">
    <source>
        <dbReference type="ARBA" id="ARBA00022553"/>
    </source>
</evidence>
<dbReference type="PROSITE" id="PS50109">
    <property type="entry name" value="HIS_KIN"/>
    <property type="match status" value="1"/>
</dbReference>
<dbReference type="Proteomes" id="UP000217265">
    <property type="component" value="Chromosome"/>
</dbReference>
<dbReference type="InterPro" id="IPR036890">
    <property type="entry name" value="HATPase_C_sf"/>
</dbReference>
<protein>
    <recommendedName>
        <fullName evidence="3">histidine kinase</fullName>
        <ecNumber evidence="3">2.7.13.3</ecNumber>
    </recommendedName>
</protein>
<sequence>MTLTARLTLVMVALVVATAAAVGFLTYHNLQAVVLPVELARLQSHVQQLAVKLDESVSAARNDAAAFASAAALEGIIRARENDGTDPEGGIPETIWRDRLARRFAAELAAKPYYLKFRLIGTAHEGREIVRVDRFDTYDGIRIVPEPELQPKGSRFFFTETLRLPKGQVYVSPITLNQEDGVIHEPHAPMLRTGVPIHARSGQPFGIILINVDMRPIFARLKAPEHTRGTVYIVNDQGDFLLHPDRAKEFGFDLGKRHRLPDDFPALEGVHTATAPGTRLFRSPDGTEFGAAFTPVKPASGPGVVLVEIVPKDQLLQSTRSVRDSSLLGALLAAACATLLAALLARSLSKPVVQLTTAVKAFASGNSAPLPVAAPGEMGVLARSFHDMRSEVAALRADLEHRVTARTAELEAANKELEAFSYSVSHDLRAPLRAVDGFSDALQTDFGPSLPPDAQRYLAMIREGAQRMGALIDDLLAFSRLSRQPMRLQNHDPARLVREALQDLGGFPKDRSIELKLGELPAASGDPVLLKQVWVNLLSNAVKYTRPRATAVIEIGASLENGRTVYFIRDNGTGFDMKYAHKLFGVFQRLHRAEEFEGTGVGLAIVHRILQRHGGRIWVHAEPDKGTTFFLTLPPPIPAAPVV</sequence>
<dbReference type="CDD" id="cd00082">
    <property type="entry name" value="HisKA"/>
    <property type="match status" value="1"/>
</dbReference>
<evidence type="ECO:0000259" key="11">
    <source>
        <dbReference type="PROSITE" id="PS50885"/>
    </source>
</evidence>
<dbReference type="PRINTS" id="PR00344">
    <property type="entry name" value="BCTRLSENSOR"/>
</dbReference>
<keyword evidence="7" id="KW-0812">Transmembrane</keyword>
<evidence type="ECO:0000313" key="12">
    <source>
        <dbReference type="EMBL" id="ATC63839.1"/>
    </source>
</evidence>
<dbReference type="SMART" id="SM00388">
    <property type="entry name" value="HisKA"/>
    <property type="match status" value="1"/>
</dbReference>
<dbReference type="SUPFAM" id="SSF47384">
    <property type="entry name" value="Homodimeric domain of signal transducing histidine kinase"/>
    <property type="match status" value="1"/>
</dbReference>
<dbReference type="Gene3D" id="6.10.340.10">
    <property type="match status" value="1"/>
</dbReference>
<dbReference type="FunFam" id="1.10.287.130:FF:000070">
    <property type="entry name" value="Histidine kinase sensor protein"/>
    <property type="match status" value="1"/>
</dbReference>
<dbReference type="EC" id="2.7.13.3" evidence="3"/>
<keyword evidence="9" id="KW-0472">Membrane</keyword>
<keyword evidence="5" id="KW-0597">Phosphoprotein</keyword>
<gene>
    <name evidence="12" type="ORF">CMV30_07700</name>
</gene>
<evidence type="ECO:0000256" key="2">
    <source>
        <dbReference type="ARBA" id="ARBA00004651"/>
    </source>
</evidence>
<keyword evidence="8" id="KW-0418">Kinase</keyword>
<dbReference type="PANTHER" id="PTHR42878">
    <property type="entry name" value="TWO-COMPONENT HISTIDINE KINASE"/>
    <property type="match status" value="1"/>
</dbReference>
<dbReference type="RefSeq" id="WP_096055471.1">
    <property type="nucleotide sequence ID" value="NZ_CP023344.1"/>
</dbReference>
<dbReference type="Gene3D" id="3.30.450.20">
    <property type="entry name" value="PAS domain"/>
    <property type="match status" value="1"/>
</dbReference>
<dbReference type="GO" id="GO:0000156">
    <property type="term" value="F:phosphorelay response regulator activity"/>
    <property type="evidence" value="ECO:0007669"/>
    <property type="project" value="TreeGrafter"/>
</dbReference>
<dbReference type="Pfam" id="PF21623">
    <property type="entry name" value="HK_sensor_dom_bact"/>
    <property type="match status" value="1"/>
</dbReference>
<organism evidence="12 13">
    <name type="scientific">Nibricoccus aquaticus</name>
    <dbReference type="NCBI Taxonomy" id="2576891"/>
    <lineage>
        <taxon>Bacteria</taxon>
        <taxon>Pseudomonadati</taxon>
        <taxon>Verrucomicrobiota</taxon>
        <taxon>Opitutia</taxon>
        <taxon>Opitutales</taxon>
        <taxon>Opitutaceae</taxon>
        <taxon>Nibricoccus</taxon>
    </lineage>
</organism>
<dbReference type="FunFam" id="3.30.565.10:FF:000006">
    <property type="entry name" value="Sensor histidine kinase WalK"/>
    <property type="match status" value="1"/>
</dbReference>
<dbReference type="OrthoDB" id="9808408at2"/>
<proteinExistence type="predicted"/>
<dbReference type="SUPFAM" id="SSF103190">
    <property type="entry name" value="Sensory domain-like"/>
    <property type="match status" value="2"/>
</dbReference>
<dbReference type="InterPro" id="IPR005467">
    <property type="entry name" value="His_kinase_dom"/>
</dbReference>
<dbReference type="CDD" id="cd18774">
    <property type="entry name" value="PDC2_HK_sensor"/>
    <property type="match status" value="1"/>
</dbReference>
<accession>A0A290Q578</accession>
<dbReference type="InterPro" id="IPR048760">
    <property type="entry name" value="VP0354-like_sensor_dom"/>
</dbReference>
<dbReference type="Pfam" id="PF02518">
    <property type="entry name" value="HATPase_c"/>
    <property type="match status" value="1"/>
</dbReference>
<reference evidence="12 13" key="1">
    <citation type="submission" date="2017-09" db="EMBL/GenBank/DDBJ databases">
        <title>Complete genome sequence of Verrucomicrobial strain HZ-65, isolated from freshwater.</title>
        <authorList>
            <person name="Choi A."/>
        </authorList>
    </citation>
    <scope>NUCLEOTIDE SEQUENCE [LARGE SCALE GENOMIC DNA]</scope>
    <source>
        <strain evidence="12 13">HZ-65</strain>
    </source>
</reference>
<dbReference type="GO" id="GO:0000155">
    <property type="term" value="F:phosphorelay sensor kinase activity"/>
    <property type="evidence" value="ECO:0007669"/>
    <property type="project" value="InterPro"/>
</dbReference>
<name>A0A290Q578_9BACT</name>
<dbReference type="InterPro" id="IPR029151">
    <property type="entry name" value="Sensor-like_sf"/>
</dbReference>
<dbReference type="Pfam" id="PF00672">
    <property type="entry name" value="HAMP"/>
    <property type="match status" value="1"/>
</dbReference>
<keyword evidence="4" id="KW-1003">Cell membrane</keyword>
<keyword evidence="9" id="KW-1133">Transmembrane helix</keyword>
<dbReference type="InterPro" id="IPR003661">
    <property type="entry name" value="HisK_dim/P_dom"/>
</dbReference>
<evidence type="ECO:0000256" key="4">
    <source>
        <dbReference type="ARBA" id="ARBA00022475"/>
    </source>
</evidence>
<dbReference type="PROSITE" id="PS50885">
    <property type="entry name" value="HAMP"/>
    <property type="match status" value="1"/>
</dbReference>
<evidence type="ECO:0000313" key="13">
    <source>
        <dbReference type="Proteomes" id="UP000217265"/>
    </source>
</evidence>
<dbReference type="CDD" id="cd06225">
    <property type="entry name" value="HAMP"/>
    <property type="match status" value="1"/>
</dbReference>
<dbReference type="InterPro" id="IPR004358">
    <property type="entry name" value="Sig_transdc_His_kin-like_C"/>
</dbReference>
<keyword evidence="13" id="KW-1185">Reference proteome</keyword>
<keyword evidence="6" id="KW-0808">Transferase</keyword>
<dbReference type="InterPro" id="IPR036097">
    <property type="entry name" value="HisK_dim/P_sf"/>
</dbReference>
<dbReference type="GO" id="GO:0007234">
    <property type="term" value="P:osmosensory signaling via phosphorelay pathway"/>
    <property type="evidence" value="ECO:0007669"/>
    <property type="project" value="TreeGrafter"/>
</dbReference>
<evidence type="ECO:0000259" key="10">
    <source>
        <dbReference type="PROSITE" id="PS50109"/>
    </source>
</evidence>
<dbReference type="AlphaFoldDB" id="A0A290Q578"/>
<dbReference type="InterPro" id="IPR003594">
    <property type="entry name" value="HATPase_dom"/>
</dbReference>
<dbReference type="Pfam" id="PF00512">
    <property type="entry name" value="HisKA"/>
    <property type="match status" value="1"/>
</dbReference>
<dbReference type="EMBL" id="CP023344">
    <property type="protein sequence ID" value="ATC63839.1"/>
    <property type="molecule type" value="Genomic_DNA"/>
</dbReference>
<dbReference type="GO" id="GO:0005886">
    <property type="term" value="C:plasma membrane"/>
    <property type="evidence" value="ECO:0007669"/>
    <property type="project" value="UniProtKB-SubCell"/>
</dbReference>
<dbReference type="InterPro" id="IPR050351">
    <property type="entry name" value="BphY/WalK/GraS-like"/>
</dbReference>
<evidence type="ECO:0000256" key="1">
    <source>
        <dbReference type="ARBA" id="ARBA00000085"/>
    </source>
</evidence>
<evidence type="ECO:0000256" key="7">
    <source>
        <dbReference type="ARBA" id="ARBA00022692"/>
    </source>
</evidence>
<dbReference type="InterPro" id="IPR003660">
    <property type="entry name" value="HAMP_dom"/>
</dbReference>
<dbReference type="GO" id="GO:0030295">
    <property type="term" value="F:protein kinase activator activity"/>
    <property type="evidence" value="ECO:0007669"/>
    <property type="project" value="TreeGrafter"/>
</dbReference>
<evidence type="ECO:0000256" key="8">
    <source>
        <dbReference type="ARBA" id="ARBA00022777"/>
    </source>
</evidence>
<comment type="catalytic activity">
    <reaction evidence="1">
        <text>ATP + protein L-histidine = ADP + protein N-phospho-L-histidine.</text>
        <dbReference type="EC" id="2.7.13.3"/>
    </reaction>
</comment>
<evidence type="ECO:0000256" key="9">
    <source>
        <dbReference type="ARBA" id="ARBA00022989"/>
    </source>
</evidence>
<feature type="domain" description="HAMP" evidence="11">
    <location>
        <begin position="346"/>
        <end position="397"/>
    </location>
</feature>
<evidence type="ECO:0000256" key="6">
    <source>
        <dbReference type="ARBA" id="ARBA00022679"/>
    </source>
</evidence>
<feature type="domain" description="Histidine kinase" evidence="10">
    <location>
        <begin position="423"/>
        <end position="637"/>
    </location>
</feature>
<dbReference type="PANTHER" id="PTHR42878:SF15">
    <property type="entry name" value="BACTERIOPHYTOCHROME"/>
    <property type="match status" value="1"/>
</dbReference>
<dbReference type="Gene3D" id="1.10.287.130">
    <property type="match status" value="1"/>
</dbReference>
<dbReference type="SUPFAM" id="SSF55874">
    <property type="entry name" value="ATPase domain of HSP90 chaperone/DNA topoisomerase II/histidine kinase"/>
    <property type="match status" value="1"/>
</dbReference>
<evidence type="ECO:0000256" key="3">
    <source>
        <dbReference type="ARBA" id="ARBA00012438"/>
    </source>
</evidence>
<dbReference type="KEGG" id="vbh:CMV30_07700"/>
<dbReference type="SMART" id="SM00387">
    <property type="entry name" value="HATPase_c"/>
    <property type="match status" value="1"/>
</dbReference>
<dbReference type="Gene3D" id="3.30.565.10">
    <property type="entry name" value="Histidine kinase-like ATPase, C-terminal domain"/>
    <property type="match status" value="1"/>
</dbReference>
<dbReference type="SMART" id="SM00304">
    <property type="entry name" value="HAMP"/>
    <property type="match status" value="1"/>
</dbReference>
<comment type="subcellular location">
    <subcellularLocation>
        <location evidence="2">Cell membrane</location>
        <topology evidence="2">Multi-pass membrane protein</topology>
    </subcellularLocation>
</comment>